<organism evidence="1 2">
    <name type="scientific">Mucilaginibacter mallensis</name>
    <dbReference type="NCBI Taxonomy" id="652787"/>
    <lineage>
        <taxon>Bacteria</taxon>
        <taxon>Pseudomonadati</taxon>
        <taxon>Bacteroidota</taxon>
        <taxon>Sphingobacteriia</taxon>
        <taxon>Sphingobacteriales</taxon>
        <taxon>Sphingobacteriaceae</taxon>
        <taxon>Mucilaginibacter</taxon>
    </lineage>
</organism>
<dbReference type="EMBL" id="LT629740">
    <property type="protein sequence ID" value="SDS18355.1"/>
    <property type="molecule type" value="Genomic_DNA"/>
</dbReference>
<accession>A0A1H1Q4K5</accession>
<sequence length="161" mass="18563">MIFSENSRVWIYQSDKQLTDAETTALQQQLNSFTTGWTAHNSQLKAKAEIRYNRFIILIVDESQAGASGCSIDKSVNYMKQIEQQFGINLFDRFNLAYRSGNEVVSVPRHTFEELITNKTIDTNTIVFNNMVQTVADLETKWEVPFKDSWHIRLFGSLVTQ</sequence>
<evidence type="ECO:0000313" key="2">
    <source>
        <dbReference type="Proteomes" id="UP000199679"/>
    </source>
</evidence>
<dbReference type="AlphaFoldDB" id="A0A1H1Q4K5"/>
<protein>
    <recommendedName>
        <fullName evidence="3">ABC transporter ATPase</fullName>
    </recommendedName>
</protein>
<keyword evidence="2" id="KW-1185">Reference proteome</keyword>
<evidence type="ECO:0000313" key="1">
    <source>
        <dbReference type="EMBL" id="SDS18355.1"/>
    </source>
</evidence>
<dbReference type="RefSeq" id="WP_091369289.1">
    <property type="nucleotide sequence ID" value="NZ_LT629740.1"/>
</dbReference>
<dbReference type="Proteomes" id="UP000199679">
    <property type="component" value="Chromosome I"/>
</dbReference>
<evidence type="ECO:0008006" key="3">
    <source>
        <dbReference type="Google" id="ProtNLM"/>
    </source>
</evidence>
<reference evidence="1 2" key="1">
    <citation type="submission" date="2016-10" db="EMBL/GenBank/DDBJ databases">
        <authorList>
            <person name="de Groot N.N."/>
        </authorList>
    </citation>
    <scope>NUCLEOTIDE SEQUENCE [LARGE SCALE GENOMIC DNA]</scope>
    <source>
        <strain evidence="1 2">MP1X4</strain>
    </source>
</reference>
<name>A0A1H1Q4K5_MUCMA</name>
<dbReference type="OrthoDB" id="978691at2"/>
<gene>
    <name evidence="1" type="ORF">SAMN05216490_0691</name>
</gene>
<dbReference type="STRING" id="652787.SAMN05216490_0691"/>
<proteinExistence type="predicted"/>